<sequence length="63" mass="7309">MPVVSPSFIEDVEDLLVEDVEENPFVDSDNELATKELQQEEKIDTYQQFSDEDFIQTAIEVEQ</sequence>
<name>A0ACA9RPG1_9GLOM</name>
<protein>
    <submittedName>
        <fullName evidence="1">5439_t:CDS:1</fullName>
    </submittedName>
</protein>
<evidence type="ECO:0000313" key="1">
    <source>
        <dbReference type="EMBL" id="CAG8801322.1"/>
    </source>
</evidence>
<dbReference type="EMBL" id="CAJVQC010060957">
    <property type="protein sequence ID" value="CAG8801322.1"/>
    <property type="molecule type" value="Genomic_DNA"/>
</dbReference>
<reference evidence="1" key="1">
    <citation type="submission" date="2021-06" db="EMBL/GenBank/DDBJ databases">
        <authorList>
            <person name="Kallberg Y."/>
            <person name="Tangrot J."/>
            <person name="Rosling A."/>
        </authorList>
    </citation>
    <scope>NUCLEOTIDE SEQUENCE</scope>
    <source>
        <strain evidence="1">MA461A</strain>
    </source>
</reference>
<gene>
    <name evidence="1" type="ORF">RPERSI_LOCUS21089</name>
</gene>
<proteinExistence type="predicted"/>
<keyword evidence="2" id="KW-1185">Reference proteome</keyword>
<comment type="caution">
    <text evidence="1">The sequence shown here is derived from an EMBL/GenBank/DDBJ whole genome shotgun (WGS) entry which is preliminary data.</text>
</comment>
<feature type="non-terminal residue" evidence="1">
    <location>
        <position position="63"/>
    </location>
</feature>
<accession>A0ACA9RPG1</accession>
<organism evidence="1 2">
    <name type="scientific">Racocetra persica</name>
    <dbReference type="NCBI Taxonomy" id="160502"/>
    <lineage>
        <taxon>Eukaryota</taxon>
        <taxon>Fungi</taxon>
        <taxon>Fungi incertae sedis</taxon>
        <taxon>Mucoromycota</taxon>
        <taxon>Glomeromycotina</taxon>
        <taxon>Glomeromycetes</taxon>
        <taxon>Diversisporales</taxon>
        <taxon>Gigasporaceae</taxon>
        <taxon>Racocetra</taxon>
    </lineage>
</organism>
<dbReference type="Proteomes" id="UP000789920">
    <property type="component" value="Unassembled WGS sequence"/>
</dbReference>
<evidence type="ECO:0000313" key="2">
    <source>
        <dbReference type="Proteomes" id="UP000789920"/>
    </source>
</evidence>